<dbReference type="PROSITE" id="PS50144">
    <property type="entry name" value="MATH"/>
    <property type="match status" value="1"/>
</dbReference>
<dbReference type="SMART" id="SM00225">
    <property type="entry name" value="BTB"/>
    <property type="match status" value="1"/>
</dbReference>
<gene>
    <name evidence="3" type="ORF">ODALV1_LOCUS5725</name>
</gene>
<dbReference type="SUPFAM" id="SSF54695">
    <property type="entry name" value="POZ domain"/>
    <property type="match status" value="1"/>
</dbReference>
<evidence type="ECO:0000313" key="4">
    <source>
        <dbReference type="Proteomes" id="UP001642540"/>
    </source>
</evidence>
<dbReference type="SUPFAM" id="SSF49599">
    <property type="entry name" value="TRAF domain-like"/>
    <property type="match status" value="1"/>
</dbReference>
<comment type="caution">
    <text evidence="3">The sequence shown here is derived from an EMBL/GenBank/DDBJ whole genome shotgun (WGS) entry which is preliminary data.</text>
</comment>
<dbReference type="InterPro" id="IPR011333">
    <property type="entry name" value="SKP1/BTB/POZ_sf"/>
</dbReference>
<feature type="domain" description="MATH" evidence="2">
    <location>
        <begin position="30"/>
        <end position="169"/>
    </location>
</feature>
<evidence type="ECO:0000259" key="2">
    <source>
        <dbReference type="PROSITE" id="PS50144"/>
    </source>
</evidence>
<dbReference type="PANTHER" id="PTHR24413">
    <property type="entry name" value="SPECKLE-TYPE POZ PROTEIN"/>
    <property type="match status" value="1"/>
</dbReference>
<evidence type="ECO:0000259" key="1">
    <source>
        <dbReference type="PROSITE" id="PS50097"/>
    </source>
</evidence>
<dbReference type="InterPro" id="IPR000210">
    <property type="entry name" value="BTB/POZ_dom"/>
</dbReference>
<feature type="domain" description="BTB" evidence="1">
    <location>
        <begin position="215"/>
        <end position="282"/>
    </location>
</feature>
<dbReference type="Gene3D" id="1.25.40.420">
    <property type="match status" value="1"/>
</dbReference>
<proteinExistence type="predicted"/>
<name>A0ABP1Q060_9HEXA</name>
<organism evidence="3 4">
    <name type="scientific">Orchesella dallaii</name>
    <dbReference type="NCBI Taxonomy" id="48710"/>
    <lineage>
        <taxon>Eukaryota</taxon>
        <taxon>Metazoa</taxon>
        <taxon>Ecdysozoa</taxon>
        <taxon>Arthropoda</taxon>
        <taxon>Hexapoda</taxon>
        <taxon>Collembola</taxon>
        <taxon>Entomobryomorpha</taxon>
        <taxon>Entomobryoidea</taxon>
        <taxon>Orchesellidae</taxon>
        <taxon>Orchesellinae</taxon>
        <taxon>Orchesella</taxon>
    </lineage>
</organism>
<accession>A0ABP1Q060</accession>
<evidence type="ECO:0000313" key="3">
    <source>
        <dbReference type="EMBL" id="CAL8084202.1"/>
    </source>
</evidence>
<dbReference type="PROSITE" id="PS50097">
    <property type="entry name" value="BTB"/>
    <property type="match status" value="1"/>
</dbReference>
<reference evidence="3 4" key="1">
    <citation type="submission" date="2024-08" db="EMBL/GenBank/DDBJ databases">
        <authorList>
            <person name="Cucini C."/>
            <person name="Frati F."/>
        </authorList>
    </citation>
    <scope>NUCLEOTIDE SEQUENCE [LARGE SCALE GENOMIC DNA]</scope>
</reference>
<dbReference type="EMBL" id="CAXLJM020000018">
    <property type="protein sequence ID" value="CAL8084202.1"/>
    <property type="molecule type" value="Genomic_DNA"/>
</dbReference>
<dbReference type="Proteomes" id="UP001642540">
    <property type="component" value="Unassembled WGS sequence"/>
</dbReference>
<dbReference type="Pfam" id="PF00651">
    <property type="entry name" value="BTB"/>
    <property type="match status" value="1"/>
</dbReference>
<sequence>MTQKTTKRQCTTNCTESVTCVGETDLELEEFSFLWTVKHYSAVRELKESIKSPVFHGSPKLNHAWQIEMFPKKNVEKLSFFLFLVDCGDVHHHHSKAKVVKANYQISILNADGQPAVQGAMKLMEDFDLVMTEDDCIGWGHDKLIKSTQLTNPELELVVNNELTILCKIWICGRLKKTIRNGGNNCNPPVKKRIMMAKDKVLMNIGKMFKESIGSDIEIRTNQRVLKAHKVILMAQSSVFSAMFSANMIEKESSTVEIIDFDDEIVEGMLEYNYTGATGCMQERAPELLRIAEKYDISGLKNDCEYQLVDNLNKKNAAAILIVAHTQNASYLKQRTLEFINLNKEELLKSQSFQDVLKAQADTCLLTDLYFSQQ</sequence>
<evidence type="ECO:0008006" key="5">
    <source>
        <dbReference type="Google" id="ProtNLM"/>
    </source>
</evidence>
<dbReference type="Gene3D" id="3.30.710.10">
    <property type="entry name" value="Potassium Channel Kv1.1, Chain A"/>
    <property type="match status" value="1"/>
</dbReference>
<keyword evidence="4" id="KW-1185">Reference proteome</keyword>
<dbReference type="Pfam" id="PF22486">
    <property type="entry name" value="MATH_2"/>
    <property type="match status" value="1"/>
</dbReference>
<dbReference type="CDD" id="cd00121">
    <property type="entry name" value="MATH"/>
    <property type="match status" value="1"/>
</dbReference>
<dbReference type="InterPro" id="IPR008974">
    <property type="entry name" value="TRAF-like"/>
</dbReference>
<dbReference type="InterPro" id="IPR002083">
    <property type="entry name" value="MATH/TRAF_dom"/>
</dbReference>
<dbReference type="Gene3D" id="2.60.210.10">
    <property type="entry name" value="Apoptosis, Tumor Necrosis Factor Receptor Associated Protein 2, Chain A"/>
    <property type="match status" value="1"/>
</dbReference>
<protein>
    <recommendedName>
        <fullName evidence="5">Protein roadkill</fullName>
    </recommendedName>
</protein>